<dbReference type="GO" id="GO:0003723">
    <property type="term" value="F:RNA binding"/>
    <property type="evidence" value="ECO:0007669"/>
    <property type="project" value="InterPro"/>
</dbReference>
<keyword evidence="4" id="KW-1185">Reference proteome</keyword>
<dbReference type="SMART" id="SM00950">
    <property type="entry name" value="Piwi"/>
    <property type="match status" value="1"/>
</dbReference>
<dbReference type="SUPFAM" id="SSF101690">
    <property type="entry name" value="PAZ domain"/>
    <property type="match status" value="1"/>
</dbReference>
<gene>
    <name evidence="3" type="ORF">GYMLUDRAFT_163093</name>
</gene>
<reference evidence="3 4" key="1">
    <citation type="submission" date="2014-04" db="EMBL/GenBank/DDBJ databases">
        <title>Evolutionary Origins and Diversification of the Mycorrhizal Mutualists.</title>
        <authorList>
            <consortium name="DOE Joint Genome Institute"/>
            <consortium name="Mycorrhizal Genomics Consortium"/>
            <person name="Kohler A."/>
            <person name="Kuo A."/>
            <person name="Nagy L.G."/>
            <person name="Floudas D."/>
            <person name="Copeland A."/>
            <person name="Barry K.W."/>
            <person name="Cichocki N."/>
            <person name="Veneault-Fourrey C."/>
            <person name="LaButti K."/>
            <person name="Lindquist E.A."/>
            <person name="Lipzen A."/>
            <person name="Lundell T."/>
            <person name="Morin E."/>
            <person name="Murat C."/>
            <person name="Riley R."/>
            <person name="Ohm R."/>
            <person name="Sun H."/>
            <person name="Tunlid A."/>
            <person name="Henrissat B."/>
            <person name="Grigoriev I.V."/>
            <person name="Hibbett D.S."/>
            <person name="Martin F."/>
        </authorList>
    </citation>
    <scope>NUCLEOTIDE SEQUENCE [LARGE SCALE GENOMIC DNA]</scope>
    <source>
        <strain evidence="3 4">FD-317 M1</strain>
    </source>
</reference>
<dbReference type="HOGENOM" id="CLU_004544_4_3_1"/>
<dbReference type="InterPro" id="IPR036397">
    <property type="entry name" value="RNaseH_sf"/>
</dbReference>
<dbReference type="Pfam" id="PF02171">
    <property type="entry name" value="Piwi"/>
    <property type="match status" value="1"/>
</dbReference>
<dbReference type="Proteomes" id="UP000053593">
    <property type="component" value="Unassembled WGS sequence"/>
</dbReference>
<feature type="compositionally biased region" description="Gly residues" evidence="1">
    <location>
        <begin position="11"/>
        <end position="26"/>
    </location>
</feature>
<evidence type="ECO:0000259" key="2">
    <source>
        <dbReference type="PROSITE" id="PS50822"/>
    </source>
</evidence>
<dbReference type="EMBL" id="KN834764">
    <property type="protein sequence ID" value="KIK63449.1"/>
    <property type="molecule type" value="Genomic_DNA"/>
</dbReference>
<dbReference type="Gene3D" id="3.30.420.10">
    <property type="entry name" value="Ribonuclease H-like superfamily/Ribonuclease H"/>
    <property type="match status" value="1"/>
</dbReference>
<dbReference type="Pfam" id="PF16488">
    <property type="entry name" value="ArgoL2"/>
    <property type="match status" value="1"/>
</dbReference>
<dbReference type="Pfam" id="PF02170">
    <property type="entry name" value="PAZ"/>
    <property type="match status" value="1"/>
</dbReference>
<accession>A0A0D0CKM5</accession>
<dbReference type="CDD" id="cd02846">
    <property type="entry name" value="PAZ_argonaute_like"/>
    <property type="match status" value="1"/>
</dbReference>
<feature type="domain" description="Piwi" evidence="2">
    <location>
        <begin position="539"/>
        <end position="848"/>
    </location>
</feature>
<dbReference type="Gene3D" id="2.170.260.10">
    <property type="entry name" value="paz domain"/>
    <property type="match status" value="1"/>
</dbReference>
<dbReference type="AlphaFoldDB" id="A0A0D0CKM5"/>
<feature type="region of interest" description="Disordered" evidence="1">
    <location>
        <begin position="1"/>
        <end position="33"/>
    </location>
</feature>
<dbReference type="Pfam" id="PF16486">
    <property type="entry name" value="ArgoN"/>
    <property type="match status" value="1"/>
</dbReference>
<evidence type="ECO:0000313" key="3">
    <source>
        <dbReference type="EMBL" id="KIK63449.1"/>
    </source>
</evidence>
<evidence type="ECO:0000313" key="4">
    <source>
        <dbReference type="Proteomes" id="UP000053593"/>
    </source>
</evidence>
<dbReference type="InterPro" id="IPR032474">
    <property type="entry name" value="Argonaute_N"/>
</dbReference>
<dbReference type="SMART" id="SM01163">
    <property type="entry name" value="DUF1785"/>
    <property type="match status" value="1"/>
</dbReference>
<dbReference type="InterPro" id="IPR032472">
    <property type="entry name" value="ArgoL2"/>
</dbReference>
<protein>
    <recommendedName>
        <fullName evidence="2">Piwi domain-containing protein</fullName>
    </recommendedName>
</protein>
<dbReference type="Pfam" id="PF08699">
    <property type="entry name" value="ArgoL1"/>
    <property type="match status" value="1"/>
</dbReference>
<organism evidence="3 4">
    <name type="scientific">Collybiopsis luxurians FD-317 M1</name>
    <dbReference type="NCBI Taxonomy" id="944289"/>
    <lineage>
        <taxon>Eukaryota</taxon>
        <taxon>Fungi</taxon>
        <taxon>Dikarya</taxon>
        <taxon>Basidiomycota</taxon>
        <taxon>Agaricomycotina</taxon>
        <taxon>Agaricomycetes</taxon>
        <taxon>Agaricomycetidae</taxon>
        <taxon>Agaricales</taxon>
        <taxon>Marasmiineae</taxon>
        <taxon>Omphalotaceae</taxon>
        <taxon>Collybiopsis</taxon>
        <taxon>Collybiopsis luxurians</taxon>
    </lineage>
</organism>
<dbReference type="InterPro" id="IPR032473">
    <property type="entry name" value="Argonaute_Mid_dom"/>
</dbReference>
<evidence type="ECO:0000256" key="1">
    <source>
        <dbReference type="SAM" id="MobiDB-lite"/>
    </source>
</evidence>
<dbReference type="CDD" id="cd04657">
    <property type="entry name" value="Piwi_ago-like"/>
    <property type="match status" value="1"/>
</dbReference>
<dbReference type="InterPro" id="IPR036085">
    <property type="entry name" value="PAZ_dom_sf"/>
</dbReference>
<dbReference type="InterPro" id="IPR014811">
    <property type="entry name" value="ArgoL1"/>
</dbReference>
<dbReference type="Pfam" id="PF16487">
    <property type="entry name" value="ArgoMid"/>
    <property type="match status" value="1"/>
</dbReference>
<dbReference type="Gene3D" id="3.40.50.2300">
    <property type="match status" value="1"/>
</dbReference>
<dbReference type="InterPro" id="IPR003100">
    <property type="entry name" value="PAZ_dom"/>
</dbReference>
<dbReference type="PANTHER" id="PTHR22891">
    <property type="entry name" value="EUKARYOTIC TRANSLATION INITIATION FACTOR 2C"/>
    <property type="match status" value="1"/>
</dbReference>
<dbReference type="PROSITE" id="PS50822">
    <property type="entry name" value="PIWI"/>
    <property type="match status" value="1"/>
</dbReference>
<dbReference type="InterPro" id="IPR045246">
    <property type="entry name" value="Piwi_ago-like"/>
</dbReference>
<sequence>MPPRPAQEGGSARGGRGGGGGRGRGAGRPPRAAHVRTVGVRRPGFGTAGRKINVFTNAVEATIPDCIIYHYDTILPEDKVLPIRLTMQLIKQLQVEPEFHPAGAYDGRKNLFMSHRINFEGGTDSREYNVAMNGNSQPRDKPPRVYKIRIAKANEINAEVLHRYVNGQQSQDESVLTTLTALNVVIRATPIQNNPFNTRSFFTSTEIKEVGHGFQLWRGYFQSLRPSQGRLLINIDLSTGMFHKPGPLIPVALEVLGQNRPESLSPSSGLPERIIKVLEKYLRHVRVTVQSAAREAGARPLTIDSLTRVGAQDYRFTLRDNTETNVAAYFQRMSNRPLQFPRIICAKMTTGAIIPLERCTILPGQLARKEVPPDVTRQMVEFSTKRPEERLASIKRSVGVFSYGQSEYVRNFGLAVNEQTLPITIDARQLAPPRLEYGQGSKEKVLSCLNCFRSREKKLFTPQVVNRWAMVIFESENRFRTDVALGVVRDFIAGCRSVGIDVRETDPVIEYGSGQNDVKQVLRGAGGKCAQKHKKGPDMLLVILPEGGNDIYRAVKHFGDITQGVVTQCLKAGKCRGAREQYWANVCLKLNPKLGGINVVPDADASKILYDPQNPTIVFGADVMHPAPGSDAPSFSAVVGSIDSRAVKYVPRIRVQRSRLEIIANLGEMVKSILEMYLSYQRDAEKKTPQQCTPKRLLFFRDGVSEGQFEEVMQKAVCRELKIAPKITFVVVGKRHHYRFFPKDSNSKQEADRSGNCLAGTVVDRGITHPLEFDFYLQSHGGLLGTSRSAHYSVYLILFQDNKFSADAMQNICYYLCYYYARATRSVSIPAPVYYADIVCSRARIHYDPSGVDLSDTASAASTDLQSGFLPLNPYHLTKMYFMVSRI</sequence>
<dbReference type="OrthoDB" id="10252740at2759"/>
<dbReference type="InterPro" id="IPR012337">
    <property type="entry name" value="RNaseH-like_sf"/>
</dbReference>
<dbReference type="SUPFAM" id="SSF53098">
    <property type="entry name" value="Ribonuclease H-like"/>
    <property type="match status" value="1"/>
</dbReference>
<dbReference type="InterPro" id="IPR003165">
    <property type="entry name" value="Piwi"/>
</dbReference>
<proteinExistence type="predicted"/>
<name>A0A0D0CKM5_9AGAR</name>